<evidence type="ECO:0000313" key="2">
    <source>
        <dbReference type="Proteomes" id="UP000479190"/>
    </source>
</evidence>
<accession>A0A6H5J3H3</accession>
<name>A0A6H5J3H3_9HYME</name>
<organism evidence="1 2">
    <name type="scientific">Trichogramma brassicae</name>
    <dbReference type="NCBI Taxonomy" id="86971"/>
    <lineage>
        <taxon>Eukaryota</taxon>
        <taxon>Metazoa</taxon>
        <taxon>Ecdysozoa</taxon>
        <taxon>Arthropoda</taxon>
        <taxon>Hexapoda</taxon>
        <taxon>Insecta</taxon>
        <taxon>Pterygota</taxon>
        <taxon>Neoptera</taxon>
        <taxon>Endopterygota</taxon>
        <taxon>Hymenoptera</taxon>
        <taxon>Apocrita</taxon>
        <taxon>Proctotrupomorpha</taxon>
        <taxon>Chalcidoidea</taxon>
        <taxon>Trichogrammatidae</taxon>
        <taxon>Trichogramma</taxon>
    </lineage>
</organism>
<protein>
    <submittedName>
        <fullName evidence="1">Uncharacterized protein</fullName>
    </submittedName>
</protein>
<keyword evidence="2" id="KW-1185">Reference proteome</keyword>
<reference evidence="1 2" key="1">
    <citation type="submission" date="2020-02" db="EMBL/GenBank/DDBJ databases">
        <authorList>
            <person name="Ferguson B K."/>
        </authorList>
    </citation>
    <scope>NUCLEOTIDE SEQUENCE [LARGE SCALE GENOMIC DNA]</scope>
</reference>
<sequence length="205" mass="22991">MERFYQGSDDCEKGGLLARGLQPTLLPFDPELFSVPPKRSLVEDFIKISSSVIAWTEPYVRGHVQYKYLYIYGQRAKKEMARWARDGIGEQAPPAAVAGIVAPPSRHSWRYWLAAATVGARSQSICPFSNRSHREQSGVVRDACYEARCSYSSGQHIRVSFAQQKGAKVREAASSSLPSIFTFRHVFVPSVCTQCACVNLRRTRQ</sequence>
<gene>
    <name evidence="1" type="ORF">TBRA_LOCUS16561</name>
</gene>
<proteinExistence type="predicted"/>
<evidence type="ECO:0000313" key="1">
    <source>
        <dbReference type="EMBL" id="CAB0045004.1"/>
    </source>
</evidence>
<dbReference type="AlphaFoldDB" id="A0A6H5J3H3"/>
<dbReference type="Proteomes" id="UP000479190">
    <property type="component" value="Unassembled WGS sequence"/>
</dbReference>
<dbReference type="EMBL" id="CADCXV010001516">
    <property type="protein sequence ID" value="CAB0045004.1"/>
    <property type="molecule type" value="Genomic_DNA"/>
</dbReference>